<dbReference type="InterPro" id="IPR055458">
    <property type="entry name" value="IFT52_GIFT"/>
</dbReference>
<gene>
    <name evidence="4" type="ORF">Vbra_843</name>
</gene>
<dbReference type="InterPro" id="IPR029062">
    <property type="entry name" value="Class_I_gatase-like"/>
</dbReference>
<reference evidence="4 5" key="1">
    <citation type="submission" date="2014-11" db="EMBL/GenBank/DDBJ databases">
        <authorList>
            <person name="Zhu J."/>
            <person name="Qi W."/>
            <person name="Song R."/>
        </authorList>
    </citation>
    <scope>NUCLEOTIDE SEQUENCE [LARGE SCALE GENOMIC DNA]</scope>
</reference>
<dbReference type="GO" id="GO:0060271">
    <property type="term" value="P:cilium assembly"/>
    <property type="evidence" value="ECO:0007669"/>
    <property type="project" value="TreeGrafter"/>
</dbReference>
<dbReference type="InParanoid" id="A0A0G4GX75"/>
<dbReference type="Pfam" id="PF21178">
    <property type="entry name" value="Itf52_C"/>
    <property type="match status" value="1"/>
</dbReference>
<dbReference type="PANTHER" id="PTHR12969">
    <property type="entry name" value="NGD5/OSM-6/IFT52"/>
    <property type="match status" value="1"/>
</dbReference>
<feature type="domain" description="IFT52 GIFT" evidence="3">
    <location>
        <begin position="21"/>
        <end position="278"/>
    </location>
</feature>
<dbReference type="InterPro" id="IPR048643">
    <property type="entry name" value="Itf52_C"/>
</dbReference>
<dbReference type="Pfam" id="PF23355">
    <property type="entry name" value="IFT52_GIFT"/>
    <property type="match status" value="1"/>
</dbReference>
<evidence type="ECO:0000259" key="2">
    <source>
        <dbReference type="Pfam" id="PF23352"/>
    </source>
</evidence>
<organism evidence="4 5">
    <name type="scientific">Vitrella brassicaformis (strain CCMP3155)</name>
    <dbReference type="NCBI Taxonomy" id="1169540"/>
    <lineage>
        <taxon>Eukaryota</taxon>
        <taxon>Sar</taxon>
        <taxon>Alveolata</taxon>
        <taxon>Colpodellida</taxon>
        <taxon>Vitrellaceae</taxon>
        <taxon>Vitrella</taxon>
    </lineage>
</organism>
<proteinExistence type="predicted"/>
<feature type="domain" description="IFT52 central" evidence="2">
    <location>
        <begin position="302"/>
        <end position="382"/>
    </location>
</feature>
<dbReference type="STRING" id="1169540.A0A0G4GX75"/>
<feature type="domain" description="Intraflagellar transport protein 52 C-terminal" evidence="1">
    <location>
        <begin position="393"/>
        <end position="443"/>
    </location>
</feature>
<name>A0A0G4GX75_VITBC</name>
<dbReference type="GO" id="GO:0005814">
    <property type="term" value="C:centriole"/>
    <property type="evidence" value="ECO:0007669"/>
    <property type="project" value="TreeGrafter"/>
</dbReference>
<evidence type="ECO:0008006" key="6">
    <source>
        <dbReference type="Google" id="ProtNLM"/>
    </source>
</evidence>
<dbReference type="AlphaFoldDB" id="A0A0G4GX75"/>
<dbReference type="OrthoDB" id="10259368at2759"/>
<dbReference type="PhylomeDB" id="A0A0G4GX75"/>
<dbReference type="InterPro" id="IPR055460">
    <property type="entry name" value="IFT52_central"/>
</dbReference>
<dbReference type="OMA" id="NWNVEQN"/>
<dbReference type="InterPro" id="IPR039975">
    <property type="entry name" value="IFT52"/>
</dbReference>
<dbReference type="GO" id="GO:0042073">
    <property type="term" value="P:intraciliary transport"/>
    <property type="evidence" value="ECO:0007669"/>
    <property type="project" value="TreeGrafter"/>
</dbReference>
<evidence type="ECO:0000313" key="5">
    <source>
        <dbReference type="Proteomes" id="UP000041254"/>
    </source>
</evidence>
<dbReference type="EMBL" id="CDMY01000859">
    <property type="protein sequence ID" value="CEM35579.1"/>
    <property type="molecule type" value="Genomic_DNA"/>
</dbReference>
<evidence type="ECO:0000259" key="1">
    <source>
        <dbReference type="Pfam" id="PF21178"/>
    </source>
</evidence>
<dbReference type="GO" id="GO:0005929">
    <property type="term" value="C:cilium"/>
    <property type="evidence" value="ECO:0007669"/>
    <property type="project" value="TreeGrafter"/>
</dbReference>
<dbReference type="PANTHER" id="PTHR12969:SF7">
    <property type="entry name" value="INTRAFLAGELLAR TRANSPORT PROTEIN 52 HOMOLOG"/>
    <property type="match status" value="1"/>
</dbReference>
<dbReference type="Proteomes" id="UP000041254">
    <property type="component" value="Unassembled WGS sequence"/>
</dbReference>
<dbReference type="Pfam" id="PF23352">
    <property type="entry name" value="IFT52_central"/>
    <property type="match status" value="1"/>
</dbReference>
<sequence length="496" mass="55673">MHTMNHVAERNGAEPGEGDLVLFDVSKKEAAVPQTNFKKMIRKLRTEVQCGINKEPLTAERLREAKLVVFAGPREPFSGEEFEAMKEYIDAGGSILIMIGQGGEARYPTNVNYLLEQYGIFVNSDAVLRTAFYKYPHPKECFISQGILCRDILRCAKGEKRKAKDAGFVSQLNVLRDAPDAGAQMGQSARSGLDFVFPYGATLNVQKPAVPILSSSHVSYPCNRPVAAAYSSEGVRGPTGRLLVVSSVKIFDDEYFDKERNARLQDVLFQWLLHRNDCELSYPYGEEPEINEYHYAPQTASIAEQLKPCLQEPEPLPRDFTQLFDDSLFRFDTSLIPSAIKLYQEMGIKHEPLSLIPPSFETPLPPLQPAVFPPIYRDPPPPALDLFDLDEQFASERIQLAQLTNKCSDDDIEYYVRQAGEVLAINQHLGEKRSARHILEYIFKQVVKFKKLNPDNAAPQFQPAASDDTNLAYHLQANLIQGHQQQPTAAEPPITS</sequence>
<dbReference type="SUPFAM" id="SSF52317">
    <property type="entry name" value="Class I glutamine amidotransferase-like"/>
    <property type="match status" value="1"/>
</dbReference>
<dbReference type="Gene3D" id="6.10.250.2800">
    <property type="match status" value="1"/>
</dbReference>
<dbReference type="CDD" id="cd23683">
    <property type="entry name" value="IFT52_CTD"/>
    <property type="match status" value="1"/>
</dbReference>
<keyword evidence="5" id="KW-1185">Reference proteome</keyword>
<evidence type="ECO:0000259" key="3">
    <source>
        <dbReference type="Pfam" id="PF23355"/>
    </source>
</evidence>
<evidence type="ECO:0000313" key="4">
    <source>
        <dbReference type="EMBL" id="CEM35579.1"/>
    </source>
</evidence>
<dbReference type="VEuPathDB" id="CryptoDB:Vbra_843"/>
<accession>A0A0G4GX75</accession>
<dbReference type="GO" id="GO:0030992">
    <property type="term" value="C:intraciliary transport particle B"/>
    <property type="evidence" value="ECO:0007669"/>
    <property type="project" value="TreeGrafter"/>
</dbReference>
<protein>
    <recommendedName>
        <fullName evidence="6">ABC-type uncharacterized transport system domain-containing protein</fullName>
    </recommendedName>
</protein>